<dbReference type="Proteomes" id="UP000503441">
    <property type="component" value="Chromosome"/>
</dbReference>
<dbReference type="EMBL" id="CP049933">
    <property type="protein sequence ID" value="QIM19467.1"/>
    <property type="molecule type" value="Genomic_DNA"/>
</dbReference>
<gene>
    <name evidence="1" type="ORF">G7066_14420</name>
</gene>
<evidence type="ECO:0000313" key="2">
    <source>
        <dbReference type="Proteomes" id="UP000503441"/>
    </source>
</evidence>
<sequence>MSYKTLITPNYGHHEHAGNCLPMAQKSVGAPGGPHSATAAANATRYQHHDRAFPGDAPAVVWLSHWGTYTDYRDGRLKYEDWGHVVFWEPAAFGKTGGFFSSPRSGYGVGEWFRTIADVENAFASVYRFWSEDINGVRVIQPIPKHDAPKTPQRKEHSMLMAYYEHAAGNDQGRWLIFGPKFQLELSTKRAADALAKQLGVTPFITDGGGWAKFKRVSK</sequence>
<evidence type="ECO:0000313" key="1">
    <source>
        <dbReference type="EMBL" id="QIM19467.1"/>
    </source>
</evidence>
<accession>A0ABX6JYS4</accession>
<proteinExistence type="predicted"/>
<organism evidence="1 2">
    <name type="scientific">Leucobacter coleopterorum</name>
    <dbReference type="NCBI Taxonomy" id="2714933"/>
    <lineage>
        <taxon>Bacteria</taxon>
        <taxon>Bacillati</taxon>
        <taxon>Actinomycetota</taxon>
        <taxon>Actinomycetes</taxon>
        <taxon>Micrococcales</taxon>
        <taxon>Microbacteriaceae</taxon>
        <taxon>Leucobacter</taxon>
    </lineage>
</organism>
<protein>
    <submittedName>
        <fullName evidence="1">Uncharacterized protein</fullName>
    </submittedName>
</protein>
<keyword evidence="2" id="KW-1185">Reference proteome</keyword>
<dbReference type="RefSeq" id="WP_166331709.1">
    <property type="nucleotide sequence ID" value="NZ_CP049933.1"/>
</dbReference>
<reference evidence="1 2" key="1">
    <citation type="submission" date="2020-03" db="EMBL/GenBank/DDBJ databases">
        <title>Leucobacter sp. nov., isolated from beetles.</title>
        <authorList>
            <person name="Hyun D.-W."/>
            <person name="Bae J.-W."/>
        </authorList>
    </citation>
    <scope>NUCLEOTIDE SEQUENCE [LARGE SCALE GENOMIC DNA]</scope>
    <source>
        <strain evidence="1 2">HDW9A</strain>
    </source>
</reference>
<name>A0ABX6JYS4_9MICO</name>